<sequence>MPDLLGTDPTPKLSAAPSVKDGQGWYAQAKEYVQQGIAWPKSWTFAAKVAWLVFFVLAGIVALFWTMLWNRNNVPWVDSLSAERYETLALVFLIPLMVYRMVSVWTTGVESHQPDIRSAWDRALKELKRAGIPIDATPIYLVVGSSGQRLERRMMSGLNKTFLVKPESLDNHPLHVYANRNAIYLFCSDCSWTNEIADRLESAGVRPVAPGGGEQNRLAQHSAESVSLGHSRSFSGATVELTDFDQMPNMEEIPPESFAHSPTGTLRSDPGAAGIEDGTAMMTADESARQLQRLSYVCRLIQSVREPLCPINGVVVLSPFQILERSDAETEQYHRAVREDLLTIQQTLMLKAPVVSLFVGLEKVRGFQELVRRIGQKGAETRRFGKGYELRAAATVGEMQRYSQHLTGVFEDWIYRLFCAEDALSRPGNTLLYELLSTIRTRLKTHLASILSLGFGHDAKTGDNDDMIRFAGCYFASTGERSDEQAFYQAVFAKLESMQEEVEWTGAAVKRQSSLALSVSLAIGVMCLSVLGLGAMFYLHQAQ</sequence>
<dbReference type="eggNOG" id="COG3523">
    <property type="taxonomic scope" value="Bacteria"/>
</dbReference>
<feature type="transmembrane region" description="Helical" evidence="2">
    <location>
        <begin position="515"/>
        <end position="539"/>
    </location>
</feature>
<organism evidence="4 5">
    <name type="scientific">Rubinisphaera brasiliensis (strain ATCC 49424 / DSM 5305 / JCM 21570 / IAM 15109 / NBRC 103401 / IFAM 1448)</name>
    <name type="common">Planctomyces brasiliensis</name>
    <dbReference type="NCBI Taxonomy" id="756272"/>
    <lineage>
        <taxon>Bacteria</taxon>
        <taxon>Pseudomonadati</taxon>
        <taxon>Planctomycetota</taxon>
        <taxon>Planctomycetia</taxon>
        <taxon>Planctomycetales</taxon>
        <taxon>Planctomycetaceae</taxon>
        <taxon>Rubinisphaera</taxon>
    </lineage>
</organism>
<keyword evidence="2" id="KW-0472">Membrane</keyword>
<dbReference type="OrthoDB" id="275567at2"/>
<feature type="region of interest" description="Disordered" evidence="1">
    <location>
        <begin position="207"/>
        <end position="231"/>
    </location>
</feature>
<evidence type="ECO:0000313" key="4">
    <source>
        <dbReference type="EMBL" id="ADY59366.1"/>
    </source>
</evidence>
<keyword evidence="2" id="KW-1133">Transmembrane helix</keyword>
<dbReference type="Proteomes" id="UP000006860">
    <property type="component" value="Chromosome"/>
</dbReference>
<dbReference type="InterPro" id="IPR025743">
    <property type="entry name" value="TssM1_N"/>
</dbReference>
<dbReference type="AlphaFoldDB" id="F0SFF9"/>
<dbReference type="RefSeq" id="WP_013628093.1">
    <property type="nucleotide sequence ID" value="NC_015174.1"/>
</dbReference>
<dbReference type="Pfam" id="PF14331">
    <property type="entry name" value="IcmF-related_N"/>
    <property type="match status" value="1"/>
</dbReference>
<keyword evidence="5" id="KW-1185">Reference proteome</keyword>
<gene>
    <name evidence="4" type="ordered locus">Plabr_1756</name>
</gene>
<feature type="compositionally biased region" description="Polar residues" evidence="1">
    <location>
        <begin position="217"/>
        <end position="231"/>
    </location>
</feature>
<feature type="domain" description="Type VI secretion system component TssM1 N-terminal" evidence="3">
    <location>
        <begin position="297"/>
        <end position="481"/>
    </location>
</feature>
<dbReference type="HOGENOM" id="CLU_501407_0_0_0"/>
<reference evidence="5" key="1">
    <citation type="submission" date="2011-02" db="EMBL/GenBank/DDBJ databases">
        <title>The complete genome of Planctomyces brasiliensis DSM 5305.</title>
        <authorList>
            <person name="Lucas S."/>
            <person name="Copeland A."/>
            <person name="Lapidus A."/>
            <person name="Bruce D."/>
            <person name="Goodwin L."/>
            <person name="Pitluck S."/>
            <person name="Kyrpides N."/>
            <person name="Mavromatis K."/>
            <person name="Pagani I."/>
            <person name="Ivanova N."/>
            <person name="Ovchinnikova G."/>
            <person name="Lu M."/>
            <person name="Detter J.C."/>
            <person name="Han C."/>
            <person name="Land M."/>
            <person name="Hauser L."/>
            <person name="Markowitz V."/>
            <person name="Cheng J.-F."/>
            <person name="Hugenholtz P."/>
            <person name="Woyke T."/>
            <person name="Wu D."/>
            <person name="Tindall B."/>
            <person name="Pomrenke H.G."/>
            <person name="Brambilla E."/>
            <person name="Klenk H.-P."/>
            <person name="Eisen J.A."/>
        </authorList>
    </citation>
    <scope>NUCLEOTIDE SEQUENCE [LARGE SCALE GENOMIC DNA]</scope>
    <source>
        <strain evidence="5">ATCC 49424 / DSM 5305 / JCM 21570 / NBRC 103401 / IFAM 1448</strain>
    </source>
</reference>
<name>F0SFF9_RUBBR</name>
<protein>
    <recommendedName>
        <fullName evidence="3">Type VI secretion system component TssM1 N-terminal domain-containing protein</fullName>
    </recommendedName>
</protein>
<accession>F0SFF9</accession>
<dbReference type="STRING" id="756272.Plabr_1756"/>
<keyword evidence="2" id="KW-0812">Transmembrane</keyword>
<evidence type="ECO:0000256" key="1">
    <source>
        <dbReference type="SAM" id="MobiDB-lite"/>
    </source>
</evidence>
<evidence type="ECO:0000259" key="3">
    <source>
        <dbReference type="Pfam" id="PF14331"/>
    </source>
</evidence>
<dbReference type="KEGG" id="pbs:Plabr_1756"/>
<proteinExistence type="predicted"/>
<evidence type="ECO:0000256" key="2">
    <source>
        <dbReference type="SAM" id="Phobius"/>
    </source>
</evidence>
<evidence type="ECO:0000313" key="5">
    <source>
        <dbReference type="Proteomes" id="UP000006860"/>
    </source>
</evidence>
<dbReference type="EMBL" id="CP002546">
    <property type="protein sequence ID" value="ADY59366.1"/>
    <property type="molecule type" value="Genomic_DNA"/>
</dbReference>
<feature type="transmembrane region" description="Helical" evidence="2">
    <location>
        <begin position="49"/>
        <end position="68"/>
    </location>
</feature>